<dbReference type="Gene3D" id="3.30.930.10">
    <property type="entry name" value="Bira Bifunctional Protein, Domain 2"/>
    <property type="match status" value="1"/>
</dbReference>
<dbReference type="InterPro" id="IPR010987">
    <property type="entry name" value="Glutathione-S-Trfase_C-like"/>
</dbReference>
<dbReference type="SUPFAM" id="SSF47616">
    <property type="entry name" value="GST C-terminal domain-like"/>
    <property type="match status" value="1"/>
</dbReference>
<dbReference type="GO" id="GO:0005524">
    <property type="term" value="F:ATP binding"/>
    <property type="evidence" value="ECO:0007669"/>
    <property type="project" value="UniProtKB-KW"/>
</dbReference>
<evidence type="ECO:0000256" key="3">
    <source>
        <dbReference type="ARBA" id="ARBA00022598"/>
    </source>
</evidence>
<dbReference type="InterPro" id="IPR045864">
    <property type="entry name" value="aa-tRNA-synth_II/BPL/LPL"/>
</dbReference>
<keyword evidence="13" id="KW-1185">Reference proteome</keyword>
<keyword evidence="6" id="KW-0648">Protein biosynthesis</keyword>
<dbReference type="CDD" id="cd00776">
    <property type="entry name" value="AsxRS_core"/>
    <property type="match status" value="1"/>
</dbReference>
<feature type="domain" description="GST N-terminal" evidence="9">
    <location>
        <begin position="1"/>
        <end position="84"/>
    </location>
</feature>
<keyword evidence="4" id="KW-0547">Nucleotide-binding</keyword>
<comment type="similarity">
    <text evidence="1">Belongs to the class-II aminoacyl-tRNA synthetase family.</text>
</comment>
<dbReference type="PANTHER" id="PTHR22594">
    <property type="entry name" value="ASPARTYL/LYSYL-TRNA SYNTHETASE"/>
    <property type="match status" value="1"/>
</dbReference>
<dbReference type="InterPro" id="IPR006195">
    <property type="entry name" value="aa-tRNA-synth_II"/>
</dbReference>
<proteinExistence type="inferred from homology"/>
<dbReference type="Proteomes" id="UP000355283">
    <property type="component" value="Unassembled WGS sequence"/>
</dbReference>
<dbReference type="FunFam" id="3.30.930.10:FF:000016">
    <property type="entry name" value="Asparagine--tRNA ligase"/>
    <property type="match status" value="1"/>
</dbReference>
<dbReference type="EMBL" id="SDOX01000145">
    <property type="protein sequence ID" value="TFJ80991.1"/>
    <property type="molecule type" value="Genomic_DNA"/>
</dbReference>
<dbReference type="GO" id="GO:0003676">
    <property type="term" value="F:nucleic acid binding"/>
    <property type="evidence" value="ECO:0007669"/>
    <property type="project" value="InterPro"/>
</dbReference>
<accession>A0A4D9CPA4</accession>
<feature type="domain" description="Aminoacyl-transfer RNA synthetases class-II family profile" evidence="11">
    <location>
        <begin position="438"/>
        <end position="766"/>
    </location>
</feature>
<keyword evidence="3" id="KW-0436">Ligase</keyword>
<evidence type="ECO:0000256" key="6">
    <source>
        <dbReference type="ARBA" id="ARBA00022917"/>
    </source>
</evidence>
<evidence type="ECO:0000259" key="11">
    <source>
        <dbReference type="PROSITE" id="PS50862"/>
    </source>
</evidence>
<dbReference type="CDD" id="cd04318">
    <property type="entry name" value="EcAsnRS_like_N"/>
    <property type="match status" value="1"/>
</dbReference>
<feature type="domain" description="GST C-terminal" evidence="10">
    <location>
        <begin position="89"/>
        <end position="222"/>
    </location>
</feature>
<feature type="region of interest" description="Disordered" evidence="8">
    <location>
        <begin position="219"/>
        <end position="284"/>
    </location>
</feature>
<evidence type="ECO:0000256" key="4">
    <source>
        <dbReference type="ARBA" id="ARBA00022741"/>
    </source>
</evidence>
<dbReference type="InterPro" id="IPR004364">
    <property type="entry name" value="Aa-tRNA-synt_II"/>
</dbReference>
<dbReference type="InterPro" id="IPR004045">
    <property type="entry name" value="Glutathione_S-Trfase_N"/>
</dbReference>
<dbReference type="Pfam" id="PF00152">
    <property type="entry name" value="tRNA-synt_2"/>
    <property type="match status" value="1"/>
</dbReference>
<dbReference type="HAMAP" id="MF_00534">
    <property type="entry name" value="Asn_tRNA_synth"/>
    <property type="match status" value="1"/>
</dbReference>
<dbReference type="Gene3D" id="1.20.1050.130">
    <property type="match status" value="1"/>
</dbReference>
<dbReference type="Gene3D" id="2.40.50.140">
    <property type="entry name" value="Nucleic acid-binding proteins"/>
    <property type="match status" value="1"/>
</dbReference>
<evidence type="ECO:0000259" key="9">
    <source>
        <dbReference type="PROSITE" id="PS50404"/>
    </source>
</evidence>
<dbReference type="PROSITE" id="PS50405">
    <property type="entry name" value="GST_CTER"/>
    <property type="match status" value="1"/>
</dbReference>
<dbReference type="InterPro" id="IPR012340">
    <property type="entry name" value="NA-bd_OB-fold"/>
</dbReference>
<evidence type="ECO:0000256" key="1">
    <source>
        <dbReference type="ARBA" id="ARBA00008226"/>
    </source>
</evidence>
<evidence type="ECO:0000256" key="2">
    <source>
        <dbReference type="ARBA" id="ARBA00012816"/>
    </source>
</evidence>
<dbReference type="PRINTS" id="PR01042">
    <property type="entry name" value="TRNASYNTHASP"/>
</dbReference>
<dbReference type="Pfam" id="PF01336">
    <property type="entry name" value="tRNA_anti-codon"/>
    <property type="match status" value="1"/>
</dbReference>
<organism evidence="12 13">
    <name type="scientific">Nannochloropsis salina CCMP1776</name>
    <dbReference type="NCBI Taxonomy" id="1027361"/>
    <lineage>
        <taxon>Eukaryota</taxon>
        <taxon>Sar</taxon>
        <taxon>Stramenopiles</taxon>
        <taxon>Ochrophyta</taxon>
        <taxon>Eustigmatophyceae</taxon>
        <taxon>Eustigmatales</taxon>
        <taxon>Monodopsidaceae</taxon>
        <taxon>Microchloropsis</taxon>
        <taxon>Microchloropsis salina</taxon>
    </lineage>
</organism>
<dbReference type="InterPro" id="IPR004522">
    <property type="entry name" value="Asn-tRNA-ligase"/>
</dbReference>
<evidence type="ECO:0000256" key="5">
    <source>
        <dbReference type="ARBA" id="ARBA00022840"/>
    </source>
</evidence>
<dbReference type="GO" id="GO:0005739">
    <property type="term" value="C:mitochondrion"/>
    <property type="evidence" value="ECO:0007669"/>
    <property type="project" value="TreeGrafter"/>
</dbReference>
<evidence type="ECO:0000256" key="7">
    <source>
        <dbReference type="ARBA" id="ARBA00023146"/>
    </source>
</evidence>
<name>A0A4D9CPA4_9STRA</name>
<evidence type="ECO:0000313" key="13">
    <source>
        <dbReference type="Proteomes" id="UP000355283"/>
    </source>
</evidence>
<sequence>MQATSIRLRAPGVSYQTRKVVLAAALAGVELSLSLQEDPEILSSLVPHGKSLVLEVQSASGSPFLIARSNVALRFLAENSPAAGLYGETLYEAGLVDQWLDFSFNSLETPAAVMHLPPDAQVPLAVKETARREVEGAVRVLDEALEKSTFLAGHKVTLADVGVFCALYELVGVENAGSMSIALENFPGVLRWVLTLLHQPCFQHVSPGEADKMKRLQAKLPSVGSTRRKLAEGPLAENGNRRPSKADVAGARATQASAAKGGPAGGGRSSTKPPLLPKDGPDSSLFDRRRTVIKELLVERGEAAVGETVTIKGWVRTIRAGNKGALLFIELNDGSTALSMQAVLEADKTQGFAEATPASCGGVGASFSITGTLVRSPAEGQAVELHATVVEVLGKVYGGEDGGVGGKLYPLSKKAHSMEYLRSNAHLRARTRVTGSVMRVRHAMAYATHKFFNDRGFKYVHTPLITGADCEGAGEMFTVTTLLPEKGAPRLPIRPDGSIDYSQDFFGRRTSLTVSGQLNVETYACGLSDVYTFGPTFRAENSHTTRHLAEFWMIEPEIAFADLEMDMALAEDYLKYCVWYALRHNEEDLVLLEKVPGGEAGLRERLRNVLENPFVRITYTEAVATLERDLAAEKVAFQVKPEWGCDLGSEHERYLTEQVYKRPVIVTNYPKDIKAFYMRLDEDGKTVSAMDILVPKIGEIIGGSQREERLDVLKARCREMGLEEAALWWYLDLRRYGSHKHAGFGLGFERLILFITGLENIRDVIPFPRFPAHAEF</sequence>
<dbReference type="NCBIfam" id="TIGR00457">
    <property type="entry name" value="asnS"/>
    <property type="match status" value="1"/>
</dbReference>
<dbReference type="AlphaFoldDB" id="A0A4D9CPA4"/>
<evidence type="ECO:0000313" key="12">
    <source>
        <dbReference type="EMBL" id="TFJ80991.1"/>
    </source>
</evidence>
<dbReference type="GO" id="GO:0004816">
    <property type="term" value="F:asparagine-tRNA ligase activity"/>
    <property type="evidence" value="ECO:0007669"/>
    <property type="project" value="UniProtKB-EC"/>
</dbReference>
<dbReference type="Pfam" id="PF00043">
    <property type="entry name" value="GST_C"/>
    <property type="match status" value="1"/>
</dbReference>
<dbReference type="SUPFAM" id="SSF55681">
    <property type="entry name" value="Class II aaRS and biotin synthetases"/>
    <property type="match status" value="1"/>
</dbReference>
<dbReference type="SUPFAM" id="SSF50249">
    <property type="entry name" value="Nucleic acid-binding proteins"/>
    <property type="match status" value="1"/>
</dbReference>
<gene>
    <name evidence="12" type="ORF">NSK_007634</name>
</gene>
<protein>
    <recommendedName>
        <fullName evidence="2">asparagine--tRNA ligase</fullName>
        <ecNumber evidence="2">6.1.1.22</ecNumber>
    </recommendedName>
</protein>
<dbReference type="NCBIfam" id="NF003037">
    <property type="entry name" value="PRK03932.1"/>
    <property type="match status" value="1"/>
</dbReference>
<dbReference type="EC" id="6.1.1.22" evidence="2"/>
<evidence type="ECO:0000256" key="8">
    <source>
        <dbReference type="SAM" id="MobiDB-lite"/>
    </source>
</evidence>
<dbReference type="GO" id="GO:0006421">
    <property type="term" value="P:asparaginyl-tRNA aminoacylation"/>
    <property type="evidence" value="ECO:0007669"/>
    <property type="project" value="InterPro"/>
</dbReference>
<keyword evidence="5" id="KW-0067">ATP-binding</keyword>
<dbReference type="InterPro" id="IPR004046">
    <property type="entry name" value="GST_C"/>
</dbReference>
<evidence type="ECO:0000259" key="10">
    <source>
        <dbReference type="PROSITE" id="PS50405"/>
    </source>
</evidence>
<dbReference type="InterPro" id="IPR036282">
    <property type="entry name" value="Glutathione-S-Trfase_C_sf"/>
</dbReference>
<keyword evidence="7" id="KW-0030">Aminoacyl-tRNA synthetase</keyword>
<reference evidence="12 13" key="1">
    <citation type="submission" date="2019-01" db="EMBL/GenBank/DDBJ databases">
        <title>Nuclear Genome Assembly of the Microalgal Biofuel strain Nannochloropsis salina CCMP1776.</title>
        <authorList>
            <person name="Hovde B."/>
        </authorList>
    </citation>
    <scope>NUCLEOTIDE SEQUENCE [LARGE SCALE GENOMIC DNA]</scope>
    <source>
        <strain evidence="12 13">CCMP1776</strain>
    </source>
</reference>
<dbReference type="InterPro" id="IPR004365">
    <property type="entry name" value="NA-bd_OB_tRNA"/>
</dbReference>
<dbReference type="InterPro" id="IPR002312">
    <property type="entry name" value="Asp/Asn-tRNA-synth_IIb"/>
</dbReference>
<comment type="caution">
    <text evidence="12">The sequence shown here is derived from an EMBL/GenBank/DDBJ whole genome shotgun (WGS) entry which is preliminary data.</text>
</comment>
<dbReference type="PANTHER" id="PTHR22594:SF34">
    <property type="entry name" value="ASPARAGINE--TRNA LIGASE, MITOCHONDRIAL-RELATED"/>
    <property type="match status" value="1"/>
</dbReference>
<dbReference type="OrthoDB" id="1931232at2759"/>
<dbReference type="PROSITE" id="PS50862">
    <property type="entry name" value="AA_TRNA_LIGASE_II"/>
    <property type="match status" value="1"/>
</dbReference>
<dbReference type="PROSITE" id="PS50404">
    <property type="entry name" value="GST_NTER"/>
    <property type="match status" value="1"/>
</dbReference>